<dbReference type="InterPro" id="IPR006710">
    <property type="entry name" value="Glyco_hydro_43"/>
</dbReference>
<keyword evidence="2" id="KW-0624">Polysaccharide degradation</keyword>
<organism evidence="7 8">
    <name type="scientific">Ruminococcus hominis</name>
    <dbReference type="NCBI Taxonomy" id="2763065"/>
    <lineage>
        <taxon>Bacteria</taxon>
        <taxon>Bacillati</taxon>
        <taxon>Bacillota</taxon>
        <taxon>Clostridia</taxon>
        <taxon>Eubacteriales</taxon>
        <taxon>Oscillospiraceae</taxon>
        <taxon>Ruminococcus</taxon>
    </lineage>
</organism>
<dbReference type="SUPFAM" id="SSF49785">
    <property type="entry name" value="Galactose-binding domain-like"/>
    <property type="match status" value="1"/>
</dbReference>
<protein>
    <submittedName>
        <fullName evidence="7">Family 43 glycosylhydrolase</fullName>
    </submittedName>
</protein>
<dbReference type="Pfam" id="PF00754">
    <property type="entry name" value="F5_F8_type_C"/>
    <property type="match status" value="1"/>
</dbReference>
<keyword evidence="8" id="KW-1185">Reference proteome</keyword>
<evidence type="ECO:0000256" key="5">
    <source>
        <dbReference type="ARBA" id="ARBA00023295"/>
    </source>
</evidence>
<keyword evidence="5" id="KW-0326">Glycosidase</keyword>
<evidence type="ECO:0000256" key="1">
    <source>
        <dbReference type="ARBA" id="ARBA00009865"/>
    </source>
</evidence>
<dbReference type="EMBL" id="JACOPE010000001">
    <property type="protein sequence ID" value="MBC5682675.1"/>
    <property type="molecule type" value="Genomic_DNA"/>
</dbReference>
<comment type="similarity">
    <text evidence="1">Belongs to the glycosyl hydrolase 43 family.</text>
</comment>
<keyword evidence="2" id="KW-0858">Xylan degradation</keyword>
<comment type="caution">
    <text evidence="7">The sequence shown here is derived from an EMBL/GenBank/DDBJ whole genome shotgun (WGS) entry which is preliminary data.</text>
</comment>
<name>A0ABR7G702_9FIRM</name>
<dbReference type="InterPro" id="IPR052176">
    <property type="entry name" value="Glycosyl_Hydrlase_43_Enz"/>
</dbReference>
<dbReference type="InterPro" id="IPR008979">
    <property type="entry name" value="Galactose-bd-like_sf"/>
</dbReference>
<dbReference type="PANTHER" id="PTHR43772">
    <property type="entry name" value="ENDO-1,4-BETA-XYLANASE"/>
    <property type="match status" value="1"/>
</dbReference>
<reference evidence="7 8" key="1">
    <citation type="submission" date="2020-08" db="EMBL/GenBank/DDBJ databases">
        <title>Genome public.</title>
        <authorList>
            <person name="Liu C."/>
            <person name="Sun Q."/>
        </authorList>
    </citation>
    <scope>NUCLEOTIDE SEQUENCE [LARGE SCALE GENOMIC DNA]</scope>
    <source>
        <strain evidence="7 8">NSJ-13</strain>
    </source>
</reference>
<dbReference type="InterPro" id="IPR023296">
    <property type="entry name" value="Glyco_hydro_beta-prop_sf"/>
</dbReference>
<dbReference type="SUPFAM" id="SSF75005">
    <property type="entry name" value="Arabinanase/levansucrase/invertase"/>
    <property type="match status" value="1"/>
</dbReference>
<dbReference type="InterPro" id="IPR000421">
    <property type="entry name" value="FA58C"/>
</dbReference>
<dbReference type="Gene3D" id="2.60.120.260">
    <property type="entry name" value="Galactose-binding domain-like"/>
    <property type="match status" value="1"/>
</dbReference>
<evidence type="ECO:0000313" key="8">
    <source>
        <dbReference type="Proteomes" id="UP000631576"/>
    </source>
</evidence>
<proteinExistence type="inferred from homology"/>
<evidence type="ECO:0000256" key="4">
    <source>
        <dbReference type="ARBA" id="ARBA00023277"/>
    </source>
</evidence>
<dbReference type="CDD" id="cd08982">
    <property type="entry name" value="GH43-like"/>
    <property type="match status" value="1"/>
</dbReference>
<gene>
    <name evidence="7" type="ORF">H8S40_03655</name>
</gene>
<keyword evidence="4" id="KW-0119">Carbohydrate metabolism</keyword>
<dbReference type="Gene3D" id="2.115.10.20">
    <property type="entry name" value="Glycosyl hydrolase domain, family 43"/>
    <property type="match status" value="1"/>
</dbReference>
<dbReference type="Pfam" id="PF04616">
    <property type="entry name" value="Glyco_hydro_43"/>
    <property type="match status" value="2"/>
</dbReference>
<feature type="domain" description="F5/8 type C" evidence="6">
    <location>
        <begin position="366"/>
        <end position="420"/>
    </location>
</feature>
<evidence type="ECO:0000256" key="3">
    <source>
        <dbReference type="ARBA" id="ARBA00022801"/>
    </source>
</evidence>
<evidence type="ECO:0000256" key="2">
    <source>
        <dbReference type="ARBA" id="ARBA00022651"/>
    </source>
</evidence>
<evidence type="ECO:0000259" key="6">
    <source>
        <dbReference type="Pfam" id="PF00754"/>
    </source>
</evidence>
<dbReference type="RefSeq" id="WP_186864582.1">
    <property type="nucleotide sequence ID" value="NZ_JACOPE010000001.1"/>
</dbReference>
<keyword evidence="3" id="KW-0378">Hydrolase</keyword>
<dbReference type="PANTHER" id="PTHR43772:SF2">
    <property type="entry name" value="PUTATIVE (AFU_ORTHOLOGUE AFUA_2G04480)-RELATED"/>
    <property type="match status" value="1"/>
</dbReference>
<dbReference type="Proteomes" id="UP000631576">
    <property type="component" value="Unassembled WGS sequence"/>
</dbReference>
<accession>A0ABR7G702</accession>
<sequence length="612" mass="70642">MKYYCNPINVPYRYQFNMDPRSHGKLQIDREAADPSMILFQGKYYIFASMNLSVWVSEDMVNWESYRLPDNLPLYDYAPDARVCGDYVYFCASKKGENCNYYRTKDIINGPYEEIPGTFDFWDPNLFFDEDGRVYFYWGCSNITSVWGVELDPVTMVPKTERIDLLSGNAYERGYERMGVDHCEFPKSEEEVEMMFQEFVKQNGISVDQIPKQMIPQIRGMFTRRAFIEGAWMDKQNGKYYLQYACPGAEYNVYADGVYMSDSPLGPFELAKNNPFSYHPGGFMPGAGHGSTMWDKEGNLWHTSTMRISVNHQFERRVGIWPAGFDADGELFCNQNYGDWPRAVAEGCNDPWKEPDWYLLSYAKPVKCSSNEEGKGAEQTVDEDSQTWWRAKTAESGQWLEVDLEQVMDVRAVQINFADDNLPIASPGKIQGSVTQPRYIEERELCTRWKFEGSTDGIEYFTIEDKSEAVTDLPHDFIVRENGIQVRFLRLTILEIPYDVAPCISGVRVFGLGDGEKAEVPEFTAKRSEDRLDLLLTIEGKKDAIGYNILWGHEENKLYHSYQIYRDTEDVQAKKNHVIKKRIGALVKAQEYFVRVDSYNENGITKGQVVRL</sequence>
<evidence type="ECO:0000313" key="7">
    <source>
        <dbReference type="EMBL" id="MBC5682675.1"/>
    </source>
</evidence>